<proteinExistence type="predicted"/>
<keyword evidence="9" id="KW-0406">Ion transport</keyword>
<evidence type="ECO:0000256" key="6">
    <source>
        <dbReference type="ARBA" id="ARBA00022737"/>
    </source>
</evidence>
<gene>
    <name evidence="14" type="primary">TPC1A_2</name>
    <name evidence="14" type="ORF">CFP56_010026</name>
</gene>
<keyword evidence="2" id="KW-0813">Transport</keyword>
<dbReference type="GO" id="GO:0000325">
    <property type="term" value="C:plant-type vacuole"/>
    <property type="evidence" value="ECO:0007669"/>
    <property type="project" value="TreeGrafter"/>
</dbReference>
<evidence type="ECO:0000256" key="5">
    <source>
        <dbReference type="ARBA" id="ARBA00022692"/>
    </source>
</evidence>
<dbReference type="GO" id="GO:0005245">
    <property type="term" value="F:voltage-gated calcium channel activity"/>
    <property type="evidence" value="ECO:0007669"/>
    <property type="project" value="InterPro"/>
</dbReference>
<feature type="transmembrane region" description="Helical" evidence="12">
    <location>
        <begin position="202"/>
        <end position="227"/>
    </location>
</feature>
<keyword evidence="3" id="KW-0109">Calcium transport</keyword>
<feature type="transmembrane region" description="Helical" evidence="12">
    <location>
        <begin position="111"/>
        <end position="137"/>
    </location>
</feature>
<dbReference type="InterPro" id="IPR044581">
    <property type="entry name" value="TPC1_plant"/>
</dbReference>
<dbReference type="PANTHER" id="PTHR46988:SF2">
    <property type="entry name" value="TWO PORE CALCIUM CHANNEL PROTEIN 1"/>
    <property type="match status" value="1"/>
</dbReference>
<evidence type="ECO:0000313" key="14">
    <source>
        <dbReference type="EMBL" id="KAK7845064.1"/>
    </source>
</evidence>
<dbReference type="Gene3D" id="1.10.287.70">
    <property type="match status" value="1"/>
</dbReference>
<evidence type="ECO:0000256" key="11">
    <source>
        <dbReference type="ARBA" id="ARBA00023303"/>
    </source>
</evidence>
<keyword evidence="7" id="KW-0106">Calcium</keyword>
<evidence type="ECO:0000256" key="9">
    <source>
        <dbReference type="ARBA" id="ARBA00023065"/>
    </source>
</evidence>
<evidence type="ECO:0000256" key="1">
    <source>
        <dbReference type="ARBA" id="ARBA00004141"/>
    </source>
</evidence>
<name>A0AAW0L0J3_QUESU</name>
<keyword evidence="5 12" id="KW-0812">Transmembrane</keyword>
<evidence type="ECO:0000256" key="12">
    <source>
        <dbReference type="SAM" id="Phobius"/>
    </source>
</evidence>
<feature type="transmembrane region" description="Helical" evidence="12">
    <location>
        <begin position="40"/>
        <end position="65"/>
    </location>
</feature>
<dbReference type="AlphaFoldDB" id="A0AAW0L0J3"/>
<evidence type="ECO:0000256" key="3">
    <source>
        <dbReference type="ARBA" id="ARBA00022568"/>
    </source>
</evidence>
<protein>
    <submittedName>
        <fullName evidence="14">Two pore calcium channel protein 1a</fullName>
    </submittedName>
</protein>
<evidence type="ECO:0000256" key="4">
    <source>
        <dbReference type="ARBA" id="ARBA00022673"/>
    </source>
</evidence>
<dbReference type="Pfam" id="PF00520">
    <property type="entry name" value="Ion_trans"/>
    <property type="match status" value="1"/>
</dbReference>
<dbReference type="FunFam" id="1.10.287.70:FF:000094">
    <property type="entry name" value="Two pore calcium channel protein 1"/>
    <property type="match status" value="1"/>
</dbReference>
<keyword evidence="15" id="KW-1185">Reference proteome</keyword>
<evidence type="ECO:0000259" key="13">
    <source>
        <dbReference type="Pfam" id="PF00520"/>
    </source>
</evidence>
<dbReference type="InterPro" id="IPR005821">
    <property type="entry name" value="Ion_trans_dom"/>
</dbReference>
<comment type="subcellular location">
    <subcellularLocation>
        <location evidence="1">Membrane</location>
        <topology evidence="1">Multi-pass membrane protein</topology>
    </subcellularLocation>
</comment>
<feature type="non-terminal residue" evidence="14">
    <location>
        <position position="233"/>
    </location>
</feature>
<dbReference type="EMBL" id="PKMF04000175">
    <property type="protein sequence ID" value="KAK7845064.1"/>
    <property type="molecule type" value="Genomic_DNA"/>
</dbReference>
<dbReference type="PANTHER" id="PTHR46988">
    <property type="entry name" value="TWO PORE CALCIUM CHANNEL PROTEIN 1"/>
    <property type="match status" value="1"/>
</dbReference>
<keyword evidence="4" id="KW-0107">Calcium channel</keyword>
<evidence type="ECO:0000256" key="7">
    <source>
        <dbReference type="ARBA" id="ARBA00022837"/>
    </source>
</evidence>
<dbReference type="GO" id="GO:0005774">
    <property type="term" value="C:vacuolar membrane"/>
    <property type="evidence" value="ECO:0007669"/>
    <property type="project" value="TreeGrafter"/>
</dbReference>
<feature type="transmembrane region" description="Helical" evidence="12">
    <location>
        <begin position="143"/>
        <end position="160"/>
    </location>
</feature>
<sequence length="233" mass="26693">MWVLSPVVVTGFCGQRWLLGLVAGDGGGGFQYGMNLQWGWFWGISLFILVIHTFFPISYEGYYLYWKSLLNRLKVFKFVTQIADKFTKEIAATKTSTASTMMDQNKKTVELRATIFILAGILGTYLNVLFSCLLLTAFLELQALGLLFLLFSSWLAYVMFEDTQQGKIVFTSYGTTLYQMFVLFTTSNNPDVWIPAYKASRWFCLFFVLYVLLGVYFVTNLILAVVYDSFKDQ</sequence>
<dbReference type="Proteomes" id="UP000237347">
    <property type="component" value="Unassembled WGS sequence"/>
</dbReference>
<evidence type="ECO:0000256" key="2">
    <source>
        <dbReference type="ARBA" id="ARBA00022448"/>
    </source>
</evidence>
<keyword evidence="10 12" id="KW-0472">Membrane</keyword>
<organism evidence="14 15">
    <name type="scientific">Quercus suber</name>
    <name type="common">Cork oak</name>
    <dbReference type="NCBI Taxonomy" id="58331"/>
    <lineage>
        <taxon>Eukaryota</taxon>
        <taxon>Viridiplantae</taxon>
        <taxon>Streptophyta</taxon>
        <taxon>Embryophyta</taxon>
        <taxon>Tracheophyta</taxon>
        <taxon>Spermatophyta</taxon>
        <taxon>Magnoliopsida</taxon>
        <taxon>eudicotyledons</taxon>
        <taxon>Gunneridae</taxon>
        <taxon>Pentapetalae</taxon>
        <taxon>rosids</taxon>
        <taxon>fabids</taxon>
        <taxon>Fagales</taxon>
        <taxon>Fagaceae</taxon>
        <taxon>Quercus</taxon>
    </lineage>
</organism>
<evidence type="ECO:0000256" key="8">
    <source>
        <dbReference type="ARBA" id="ARBA00022989"/>
    </source>
</evidence>
<comment type="caution">
    <text evidence="14">The sequence shown here is derived from an EMBL/GenBank/DDBJ whole genome shotgun (WGS) entry which is preliminary data.</text>
</comment>
<evidence type="ECO:0000313" key="15">
    <source>
        <dbReference type="Proteomes" id="UP000237347"/>
    </source>
</evidence>
<keyword evidence="8 12" id="KW-1133">Transmembrane helix</keyword>
<accession>A0AAW0L0J3</accession>
<feature type="domain" description="Ion transport" evidence="13">
    <location>
        <begin position="44"/>
        <end position="232"/>
    </location>
</feature>
<evidence type="ECO:0000256" key="10">
    <source>
        <dbReference type="ARBA" id="ARBA00023136"/>
    </source>
</evidence>
<keyword evidence="6" id="KW-0677">Repeat</keyword>
<keyword evidence="11" id="KW-0407">Ion channel</keyword>
<reference evidence="14 15" key="1">
    <citation type="journal article" date="2018" name="Sci. Data">
        <title>The draft genome sequence of cork oak.</title>
        <authorList>
            <person name="Ramos A.M."/>
            <person name="Usie A."/>
            <person name="Barbosa P."/>
            <person name="Barros P.M."/>
            <person name="Capote T."/>
            <person name="Chaves I."/>
            <person name="Simoes F."/>
            <person name="Abreu I."/>
            <person name="Carrasquinho I."/>
            <person name="Faro C."/>
            <person name="Guimaraes J.B."/>
            <person name="Mendonca D."/>
            <person name="Nobrega F."/>
            <person name="Rodrigues L."/>
            <person name="Saibo N.J.M."/>
            <person name="Varela M.C."/>
            <person name="Egas C."/>
            <person name="Matos J."/>
            <person name="Miguel C.M."/>
            <person name="Oliveira M.M."/>
            <person name="Ricardo C.P."/>
            <person name="Goncalves S."/>
        </authorList>
    </citation>
    <scope>NUCLEOTIDE SEQUENCE [LARGE SCALE GENOMIC DNA]</scope>
    <source>
        <strain evidence="15">cv. HL8</strain>
    </source>
</reference>